<sequence length="65" mass="7379">PKTRYLEQLKRKTTTTRRVCSISSPKLQARERENVGRYCARPPRRGAEILAEESSSSVGFAEVVK</sequence>
<feature type="non-terminal residue" evidence="1">
    <location>
        <position position="1"/>
    </location>
</feature>
<reference evidence="1 2" key="1">
    <citation type="submission" date="2022-03" db="EMBL/GenBank/DDBJ databases">
        <authorList>
            <person name="Nunn A."/>
            <person name="Chopra R."/>
            <person name="Nunn A."/>
            <person name="Contreras Garrido A."/>
        </authorList>
    </citation>
    <scope>NUCLEOTIDE SEQUENCE [LARGE SCALE GENOMIC DNA]</scope>
</reference>
<gene>
    <name evidence="1" type="ORF">TAV2_LOCUS8219</name>
</gene>
<feature type="non-terminal residue" evidence="1">
    <location>
        <position position="65"/>
    </location>
</feature>
<dbReference type="EMBL" id="CAJVSB020000264">
    <property type="protein sequence ID" value="CAH2049155.1"/>
    <property type="molecule type" value="Genomic_DNA"/>
</dbReference>
<proteinExistence type="predicted"/>
<accession>A0AAU9RVL9</accession>
<dbReference type="Proteomes" id="UP000836841">
    <property type="component" value="Unassembled WGS sequence"/>
</dbReference>
<dbReference type="AlphaFoldDB" id="A0AAU9RVL9"/>
<organism evidence="1 2">
    <name type="scientific">Thlaspi arvense</name>
    <name type="common">Field penny-cress</name>
    <dbReference type="NCBI Taxonomy" id="13288"/>
    <lineage>
        <taxon>Eukaryota</taxon>
        <taxon>Viridiplantae</taxon>
        <taxon>Streptophyta</taxon>
        <taxon>Embryophyta</taxon>
        <taxon>Tracheophyta</taxon>
        <taxon>Spermatophyta</taxon>
        <taxon>Magnoliopsida</taxon>
        <taxon>eudicotyledons</taxon>
        <taxon>Gunneridae</taxon>
        <taxon>Pentapetalae</taxon>
        <taxon>rosids</taxon>
        <taxon>malvids</taxon>
        <taxon>Brassicales</taxon>
        <taxon>Brassicaceae</taxon>
        <taxon>Thlaspideae</taxon>
        <taxon>Thlaspi</taxon>
    </lineage>
</organism>
<protein>
    <submittedName>
        <fullName evidence="1">Uncharacterized protein</fullName>
    </submittedName>
</protein>
<keyword evidence="2" id="KW-1185">Reference proteome</keyword>
<name>A0AAU9RVL9_THLAR</name>
<evidence type="ECO:0000313" key="1">
    <source>
        <dbReference type="EMBL" id="CAH2049155.1"/>
    </source>
</evidence>
<comment type="caution">
    <text evidence="1">The sequence shown here is derived from an EMBL/GenBank/DDBJ whole genome shotgun (WGS) entry which is preliminary data.</text>
</comment>
<evidence type="ECO:0000313" key="2">
    <source>
        <dbReference type="Proteomes" id="UP000836841"/>
    </source>
</evidence>